<dbReference type="Proteomes" id="UP000789831">
    <property type="component" value="Unassembled WGS sequence"/>
</dbReference>
<dbReference type="InterPro" id="IPR036397">
    <property type="entry name" value="RNaseH_sf"/>
</dbReference>
<proteinExistence type="predicted"/>
<dbReference type="EMBL" id="CAJVPL010006712">
    <property type="protein sequence ID" value="CAG8665830.1"/>
    <property type="molecule type" value="Genomic_DNA"/>
</dbReference>
<evidence type="ECO:0000313" key="3">
    <source>
        <dbReference type="Proteomes" id="UP000789831"/>
    </source>
</evidence>
<accession>A0A9N9EAA0</accession>
<organism evidence="2 3">
    <name type="scientific">Ambispora gerdemannii</name>
    <dbReference type="NCBI Taxonomy" id="144530"/>
    <lineage>
        <taxon>Eukaryota</taxon>
        <taxon>Fungi</taxon>
        <taxon>Fungi incertae sedis</taxon>
        <taxon>Mucoromycota</taxon>
        <taxon>Glomeromycotina</taxon>
        <taxon>Glomeromycetes</taxon>
        <taxon>Archaeosporales</taxon>
        <taxon>Ambisporaceae</taxon>
        <taxon>Ambispora</taxon>
    </lineage>
</organism>
<comment type="caution">
    <text evidence="2">The sequence shown here is derived from an EMBL/GenBank/DDBJ whole genome shotgun (WGS) entry which is preliminary data.</text>
</comment>
<dbReference type="GO" id="GO:0003676">
    <property type="term" value="F:nucleic acid binding"/>
    <property type="evidence" value="ECO:0007669"/>
    <property type="project" value="InterPro"/>
</dbReference>
<dbReference type="OrthoDB" id="4843387at2759"/>
<name>A0A9N9EAA0_9GLOM</name>
<sequence length="73" mass="8415">FHAENDLRMLPWPVQSPDLNPIENPRDETKKNHTTLLNLTDRSKNHEDTIENLVNSMPQRIQAVIATKRGTIT</sequence>
<keyword evidence="3" id="KW-1185">Reference proteome</keyword>
<feature type="region of interest" description="Disordered" evidence="1">
    <location>
        <begin position="1"/>
        <end position="32"/>
    </location>
</feature>
<evidence type="ECO:0000256" key="1">
    <source>
        <dbReference type="SAM" id="MobiDB-lite"/>
    </source>
</evidence>
<feature type="non-terminal residue" evidence="2">
    <location>
        <position position="73"/>
    </location>
</feature>
<protein>
    <submittedName>
        <fullName evidence="2">12353_t:CDS:1</fullName>
    </submittedName>
</protein>
<evidence type="ECO:0000313" key="2">
    <source>
        <dbReference type="EMBL" id="CAG8665830.1"/>
    </source>
</evidence>
<gene>
    <name evidence="2" type="ORF">AGERDE_LOCUS12032</name>
</gene>
<dbReference type="Gene3D" id="3.30.420.10">
    <property type="entry name" value="Ribonuclease H-like superfamily/Ribonuclease H"/>
    <property type="match status" value="1"/>
</dbReference>
<feature type="non-terminal residue" evidence="2">
    <location>
        <position position="1"/>
    </location>
</feature>
<reference evidence="2" key="1">
    <citation type="submission" date="2021-06" db="EMBL/GenBank/DDBJ databases">
        <authorList>
            <person name="Kallberg Y."/>
            <person name="Tangrot J."/>
            <person name="Rosling A."/>
        </authorList>
    </citation>
    <scope>NUCLEOTIDE SEQUENCE</scope>
    <source>
        <strain evidence="2">MT106</strain>
    </source>
</reference>
<dbReference type="AlphaFoldDB" id="A0A9N9EAA0"/>